<evidence type="ECO:0000256" key="5">
    <source>
        <dbReference type="ARBA" id="ARBA00022741"/>
    </source>
</evidence>
<feature type="compositionally biased region" description="Low complexity" evidence="7">
    <location>
        <begin position="149"/>
        <end position="166"/>
    </location>
</feature>
<sequence>QLSSAAQVLIQSVGSPTSLSARSTSRSGTGPLCDHRLKAVVTGFSVASRTSDGNWPLDSRLTASRNASDFSLEDNLASSSSSNWPGCSRRCCCSWLGADWTPLSTKDGADCTEPQAVASSSGPPGSDRPANSAATLGCPLASWTAEQPSASISSRSAPSSSSSCANGAGGGGDHQGCPAVADVPLRVQVDVDAGLGAEAEQQPQHVDSVAAGHEVQRGVAAPVIHVHRLSQLSRLQLALPHLAGCTAQCRLQRRGRVLQRAVVQQVPTIDIVEPMQLGGVAVQQLLEQAGCLGARAQHCERLAVPGPNPGARAAHLYAAHSQHWRGALQHDAQHSFAISAEAVAVGRSGQLARIIVENLTLGSRGQILKRGCLWSAYSVSSISTSCGQYESAWLTWPGSWRLESPTAQQFAKTDTSSAIKCRIANYWALHNWSVTEPTVFWAALARHCGLRFARGGPSDSGQPPVVDPDSRPADLPRWFPGAELNYADNLLADWPADKPALLTCREGDAAPTEVVTFGQLRQRTANLQAALLAAGVSRGDRVAGWLPNGAEAVVGLLACAGLGAIWTSASPDFGVQAVLDRFGQVEPAVLLAVDRVRYGGKVHDGLAKAAQAAAKLPSLRQVLVVRGLPGEPGSAGGLPDGDPRFVWYDDAVEAAASPSGQQQPPQLQLTPLPFDQPLYILYSSGTTGPPKCLVHGAGGSLLQHAKEHRLHADLGPADTLFYFTSTGWMMWNWAVSGLAAGAALVLYDGSPLLPSREAVWRLVEACGTTVLGASAKWLAVLEAADFQPPEPPRRLRCLLSTGSPLAASTFRYVYSRLGSDLLLGSITGGTDIVGCFAGSNPTLPVHAGEIQSPNLGMAVQCWDGSGRPVSGERGELVCVRPFPSQPVRFWADEPDGRKYRAAYFSGFGGGVWTHGDFCAVNPRIRGIRMLGRSDGTLNPNGVRFGSAEIYQVVDAFPEVADSLCVAQTSRRSSDERVLLFLRLADGPSALTPELESRIKSAIRAQLSPRHVPAVVRAAELVPYTFSGKKVELAVRQLLQSEPVLNRNASRAELQLQLQAFPGESASMMPRRDWIDGGGAPFLMRIKRPAGWALQLRKTVASLRERAELGGGLRSIALIGRLGRVSSPSAGQPGLALGCGVAPGAAANSASVRAGSNALLEPLEARGQFTGEALSLDLLHDGAVSCSARAGQPAFSRWRHLKLPIKMWERLQVASPQPPARRKRLAIPGPPAQGVIPPAIER</sequence>
<evidence type="ECO:0000256" key="2">
    <source>
        <dbReference type="ARBA" id="ARBA00012988"/>
    </source>
</evidence>
<dbReference type="Gene3D" id="3.40.50.12780">
    <property type="entry name" value="N-terminal domain of ligase-like"/>
    <property type="match status" value="1"/>
</dbReference>
<protein>
    <recommendedName>
        <fullName evidence="3">Acetoacetyl-CoA synthetase</fullName>
        <ecNumber evidence="2">6.2.1.16</ecNumber>
    </recommendedName>
</protein>
<dbReference type="GO" id="GO:0030729">
    <property type="term" value="F:acetoacetate-CoA ligase activity"/>
    <property type="evidence" value="ECO:0007669"/>
    <property type="project" value="UniProtKB-EC"/>
</dbReference>
<dbReference type="Gene3D" id="3.30.300.30">
    <property type="match status" value="1"/>
</dbReference>
<evidence type="ECO:0000259" key="9">
    <source>
        <dbReference type="Pfam" id="PF16177"/>
    </source>
</evidence>
<keyword evidence="4" id="KW-0436">Ligase</keyword>
<evidence type="ECO:0000259" key="8">
    <source>
        <dbReference type="Pfam" id="PF00501"/>
    </source>
</evidence>
<dbReference type="PANTHER" id="PTHR42921:SF1">
    <property type="entry name" value="ACETOACETYL-COA SYNTHETASE"/>
    <property type="match status" value="1"/>
</dbReference>
<keyword evidence="5" id="KW-0547">Nucleotide-binding</keyword>
<dbReference type="InterPro" id="IPR042099">
    <property type="entry name" value="ANL_N_sf"/>
</dbReference>
<evidence type="ECO:0000313" key="10">
    <source>
        <dbReference type="Proteomes" id="UP000095280"/>
    </source>
</evidence>
<evidence type="ECO:0000313" key="11">
    <source>
        <dbReference type="WBParaSite" id="maker-uti_cns_0001308-snap-gene-0.3-mRNA-1"/>
    </source>
</evidence>
<keyword evidence="10" id="KW-1185">Reference proteome</keyword>
<dbReference type="SUPFAM" id="SSF56801">
    <property type="entry name" value="Acetyl-CoA synthetase-like"/>
    <property type="match status" value="1"/>
</dbReference>
<reference evidence="11" key="1">
    <citation type="submission" date="2016-11" db="UniProtKB">
        <authorList>
            <consortium name="WormBaseParasite"/>
        </authorList>
    </citation>
    <scope>IDENTIFICATION</scope>
</reference>
<evidence type="ECO:0000256" key="7">
    <source>
        <dbReference type="SAM" id="MobiDB-lite"/>
    </source>
</evidence>
<dbReference type="EC" id="6.2.1.16" evidence="2"/>
<dbReference type="Pfam" id="PF16177">
    <property type="entry name" value="ACAS_N"/>
    <property type="match status" value="1"/>
</dbReference>
<dbReference type="WBParaSite" id="maker-uti_cns_0001308-snap-gene-0.3-mRNA-1">
    <property type="protein sequence ID" value="maker-uti_cns_0001308-snap-gene-0.3-mRNA-1"/>
    <property type="gene ID" value="maker-uti_cns_0001308-snap-gene-0.3"/>
</dbReference>
<evidence type="ECO:0000256" key="6">
    <source>
        <dbReference type="ARBA" id="ARBA00022840"/>
    </source>
</evidence>
<dbReference type="PANTHER" id="PTHR42921">
    <property type="entry name" value="ACETOACETYL-COA SYNTHETASE"/>
    <property type="match status" value="1"/>
</dbReference>
<organism evidence="10 11">
    <name type="scientific">Macrostomum lignano</name>
    <dbReference type="NCBI Taxonomy" id="282301"/>
    <lineage>
        <taxon>Eukaryota</taxon>
        <taxon>Metazoa</taxon>
        <taxon>Spiralia</taxon>
        <taxon>Lophotrochozoa</taxon>
        <taxon>Platyhelminthes</taxon>
        <taxon>Rhabditophora</taxon>
        <taxon>Macrostomorpha</taxon>
        <taxon>Macrostomida</taxon>
        <taxon>Macrostomidae</taxon>
        <taxon>Macrostomum</taxon>
    </lineage>
</organism>
<evidence type="ECO:0000256" key="4">
    <source>
        <dbReference type="ARBA" id="ARBA00022598"/>
    </source>
</evidence>
<feature type="domain" description="Acetyl-coenzyme A synthetase N-terminal" evidence="9">
    <location>
        <begin position="426"/>
        <end position="489"/>
    </location>
</feature>
<dbReference type="PROSITE" id="PS00455">
    <property type="entry name" value="AMP_BINDING"/>
    <property type="match status" value="1"/>
</dbReference>
<dbReference type="GO" id="GO:0005524">
    <property type="term" value="F:ATP binding"/>
    <property type="evidence" value="ECO:0007669"/>
    <property type="project" value="UniProtKB-KW"/>
</dbReference>
<feature type="region of interest" description="Disordered" evidence="7">
    <location>
        <begin position="147"/>
        <end position="179"/>
    </location>
</feature>
<comment type="similarity">
    <text evidence="1">Belongs to the ATP-dependent AMP-binding enzyme family.</text>
</comment>
<accession>A0A1I8GAQ4</accession>
<feature type="domain" description="AMP-dependent synthetase/ligase" evidence="8">
    <location>
        <begin position="494"/>
        <end position="878"/>
    </location>
</feature>
<keyword evidence="6" id="KW-0067">ATP-binding</keyword>
<evidence type="ECO:0000256" key="1">
    <source>
        <dbReference type="ARBA" id="ARBA00006432"/>
    </source>
</evidence>
<dbReference type="NCBIfam" id="NF002937">
    <property type="entry name" value="PRK03584.1"/>
    <property type="match status" value="1"/>
</dbReference>
<dbReference type="AlphaFoldDB" id="A0A1I8GAQ4"/>
<dbReference type="InterPro" id="IPR045851">
    <property type="entry name" value="AMP-bd_C_sf"/>
</dbReference>
<feature type="region of interest" description="Disordered" evidence="7">
    <location>
        <begin position="1216"/>
        <end position="1241"/>
    </location>
</feature>
<evidence type="ECO:0000256" key="3">
    <source>
        <dbReference type="ARBA" id="ARBA00015326"/>
    </source>
</evidence>
<dbReference type="NCBIfam" id="TIGR01217">
    <property type="entry name" value="ac_ac_CoA_syn"/>
    <property type="match status" value="1"/>
</dbReference>
<dbReference type="InterPro" id="IPR032387">
    <property type="entry name" value="ACAS_N"/>
</dbReference>
<dbReference type="GO" id="GO:0006629">
    <property type="term" value="P:lipid metabolic process"/>
    <property type="evidence" value="ECO:0007669"/>
    <property type="project" value="InterPro"/>
</dbReference>
<dbReference type="Pfam" id="PF00501">
    <property type="entry name" value="AMP-binding"/>
    <property type="match status" value="1"/>
</dbReference>
<name>A0A1I8GAQ4_9PLAT</name>
<dbReference type="Proteomes" id="UP000095280">
    <property type="component" value="Unplaced"/>
</dbReference>
<feature type="region of interest" description="Disordered" evidence="7">
    <location>
        <begin position="112"/>
        <end position="134"/>
    </location>
</feature>
<dbReference type="InterPro" id="IPR005914">
    <property type="entry name" value="Acac_CoA_synth"/>
</dbReference>
<dbReference type="InterPro" id="IPR020845">
    <property type="entry name" value="AMP-binding_CS"/>
</dbReference>
<proteinExistence type="inferred from homology"/>
<dbReference type="InterPro" id="IPR000873">
    <property type="entry name" value="AMP-dep_synth/lig_dom"/>
</dbReference>